<protein>
    <recommendedName>
        <fullName evidence="2">G5 domain-containing protein</fullName>
    </recommendedName>
</protein>
<dbReference type="Pfam" id="PF07501">
    <property type="entry name" value="G5"/>
    <property type="match status" value="1"/>
</dbReference>
<evidence type="ECO:0000313" key="3">
    <source>
        <dbReference type="EMBL" id="RAL25928.1"/>
    </source>
</evidence>
<dbReference type="GO" id="GO:0019867">
    <property type="term" value="C:outer membrane"/>
    <property type="evidence" value="ECO:0007669"/>
    <property type="project" value="InterPro"/>
</dbReference>
<dbReference type="InterPro" id="IPR010611">
    <property type="entry name" value="3D_dom"/>
</dbReference>
<organism evidence="3 4">
    <name type="scientific">Thermoflavimicrobium daqui</name>
    <dbReference type="NCBI Taxonomy" id="2137476"/>
    <lineage>
        <taxon>Bacteria</taxon>
        <taxon>Bacillati</taxon>
        <taxon>Bacillota</taxon>
        <taxon>Bacilli</taxon>
        <taxon>Bacillales</taxon>
        <taxon>Thermoactinomycetaceae</taxon>
        <taxon>Thermoflavimicrobium</taxon>
    </lineage>
</organism>
<dbReference type="Proteomes" id="UP000251213">
    <property type="component" value="Unassembled WGS sequence"/>
</dbReference>
<dbReference type="Gene3D" id="2.40.40.10">
    <property type="entry name" value="RlpA-like domain"/>
    <property type="match status" value="1"/>
</dbReference>
<dbReference type="InterPro" id="IPR011098">
    <property type="entry name" value="G5_dom"/>
</dbReference>
<dbReference type="GO" id="GO:0009254">
    <property type="term" value="P:peptidoglycan turnover"/>
    <property type="evidence" value="ECO:0007669"/>
    <property type="project" value="InterPro"/>
</dbReference>
<dbReference type="RefSeq" id="WP_113658542.1">
    <property type="nucleotide sequence ID" value="NZ_KZ845665.1"/>
</dbReference>
<dbReference type="Pfam" id="PF03990">
    <property type="entry name" value="DUF348"/>
    <property type="match status" value="1"/>
</dbReference>
<proteinExistence type="predicted"/>
<feature type="domain" description="G5" evidence="2">
    <location>
        <begin position="144"/>
        <end position="229"/>
    </location>
</feature>
<dbReference type="Pfam" id="PF06725">
    <property type="entry name" value="3D"/>
    <property type="match status" value="1"/>
</dbReference>
<dbReference type="Gene3D" id="2.20.230.10">
    <property type="entry name" value="Resuscitation-promoting factor rpfb"/>
    <property type="match status" value="1"/>
</dbReference>
<dbReference type="PANTHER" id="PTHR39160">
    <property type="entry name" value="CELL WALL-BINDING PROTEIN YOCH"/>
    <property type="match status" value="1"/>
</dbReference>
<evidence type="ECO:0000259" key="2">
    <source>
        <dbReference type="PROSITE" id="PS51109"/>
    </source>
</evidence>
<sequence>MSRRIGISLAVTFLLVFVGAFVAIAMEKKVEIAFSDQSGEVEISGYYDTLSEALQSEGYNPAQLKKKYQPNISWEQELHDNAKVFLACNCEVTIKENGKVKEKIKTTQPTVGKLLEAQNIKLTKWDDVYPKPKQKIENGMTITMNKVETKVKKEVKVTPYQVKKVKDSSLPMGTTKVQTVGKEGKEIFQVTTLYKNNQPIKENGKIIEQRKRIEKTDVVHQVIKIGTKKETSKSLSKKVTSSKAGCRTLSAEVTAYTYYLGENITYAGAPVKRGVIAVDPKVIPLHSRIYVPGYGWGTALDTGGRIKGNIIDVFMESKQEALDWGKPNKTIKVCPPK</sequence>
<dbReference type="AlphaFoldDB" id="A0A364K6L9"/>
<reference evidence="3 4" key="1">
    <citation type="submission" date="2018-06" db="EMBL/GenBank/DDBJ databases">
        <title>Thermoflavimicrobium daqus sp. nov., a thermophilic microbe isolated from Moutai-flavour Daqu.</title>
        <authorList>
            <person name="Wang X."/>
            <person name="Zhou H."/>
        </authorList>
    </citation>
    <scope>NUCLEOTIDE SEQUENCE [LARGE SCALE GENOMIC DNA]</scope>
    <source>
        <strain evidence="3 4">FBKL4.011</strain>
    </source>
</reference>
<evidence type="ECO:0000313" key="4">
    <source>
        <dbReference type="Proteomes" id="UP000251213"/>
    </source>
</evidence>
<accession>A0A364K6L9</accession>
<dbReference type="EMBL" id="QJKK01000003">
    <property type="protein sequence ID" value="RAL25928.1"/>
    <property type="molecule type" value="Genomic_DNA"/>
</dbReference>
<keyword evidence="1" id="KW-0732">Signal</keyword>
<dbReference type="PROSITE" id="PS51109">
    <property type="entry name" value="G5"/>
    <property type="match status" value="1"/>
</dbReference>
<gene>
    <name evidence="3" type="ORF">DL897_07585</name>
</gene>
<dbReference type="GO" id="GO:0004553">
    <property type="term" value="F:hydrolase activity, hydrolyzing O-glycosyl compounds"/>
    <property type="evidence" value="ECO:0007669"/>
    <property type="project" value="InterPro"/>
</dbReference>
<dbReference type="CDD" id="cd22786">
    <property type="entry name" value="DPBB_YuiC-like"/>
    <property type="match status" value="1"/>
</dbReference>
<dbReference type="OrthoDB" id="9798935at2"/>
<dbReference type="InterPro" id="IPR051933">
    <property type="entry name" value="Resuscitation_pf_RpfB"/>
</dbReference>
<dbReference type="InterPro" id="IPR036908">
    <property type="entry name" value="RlpA-like_sf"/>
</dbReference>
<dbReference type="SMART" id="SM01208">
    <property type="entry name" value="G5"/>
    <property type="match status" value="1"/>
</dbReference>
<name>A0A364K6L9_9BACL</name>
<dbReference type="PANTHER" id="PTHR39160:SF4">
    <property type="entry name" value="RESUSCITATION-PROMOTING FACTOR RPFB"/>
    <property type="match status" value="1"/>
</dbReference>
<reference evidence="3 4" key="2">
    <citation type="submission" date="2018-06" db="EMBL/GenBank/DDBJ databases">
        <authorList>
            <person name="Zhirakovskaya E."/>
        </authorList>
    </citation>
    <scope>NUCLEOTIDE SEQUENCE [LARGE SCALE GENOMIC DNA]</scope>
    <source>
        <strain evidence="3 4">FBKL4.011</strain>
    </source>
</reference>
<dbReference type="InterPro" id="IPR007137">
    <property type="entry name" value="DUF348"/>
</dbReference>
<keyword evidence="4" id="KW-1185">Reference proteome</keyword>
<evidence type="ECO:0000256" key="1">
    <source>
        <dbReference type="ARBA" id="ARBA00022729"/>
    </source>
</evidence>
<comment type="caution">
    <text evidence="3">The sequence shown here is derived from an EMBL/GenBank/DDBJ whole genome shotgun (WGS) entry which is preliminary data.</text>
</comment>